<sequence>MKIDRRSFLSLGIGVTAGTTLSPLPWKLTDDLSIWTQMWPWTPVPKDGEVSYVHSVCTLCPGGCGISVRKVADRAVKIEGMDGYPGNDGSACPLGLSGLQLLYGPTAIQSPLKRVGERGAGKWQKISWEAAIAEVAEKIGRLREDGKAHTLGCITDSDCGTVPELFKRFLTAFGSPNFMRTPSCADTYEMTLKLMHGTDASPGFDVENANFVLSFGSGIIEGWGTPGRMFRAHSAWKDKKVKVVQAEPRLSNTAAKAGQWLPISPGTEGILALGLAHVIIKENLYDKNFVDNYSFGFEDWKDSTGKVCKGFKSVVTDRYTPGYVSGITGIDSGDIEALAREFAGASSPLAICGRGQGSVPGSIHEFMAVHALNALMGNLNRAGGVSAVQRADYITWPEPEPDRVAQNSLKNERADGAGSARYPYTKSLLTRLPAAINSAEESPIQALFVANANPCYTLPDTEQVREAFAKIPLIVSFAAHMNETAEMADIILPDLGHLERYEDVPTPFGMNTPMVGLARPVVSPRKGARHVGDALLLLAKQMGGSIAKAFPWTGYEDCLKKTMGKSWTGLTENGFVAKADYKPAGWDAAFATPSKKFQFMSEACGHEGKTGLGAVAAEGDPKAYPLVLIPYDSMRLSGGAVANTPFLTKTVADTVLTGKEAWAEVNPKTGGKLGLAEGVHATLTTPKGSVRVRVHFSNGMMPGMIAMPRGLGHTAPDAYLAGKGINLNALVGPVADPTSGLDAAWGIRANLVIA</sequence>
<evidence type="ECO:0000256" key="2">
    <source>
        <dbReference type="ARBA" id="ARBA00022485"/>
    </source>
</evidence>
<comment type="caution">
    <text evidence="10">The sequence shown here is derived from an EMBL/GenBank/DDBJ whole genome shotgun (WGS) entry which is preliminary data.</text>
</comment>
<dbReference type="Pfam" id="PF00384">
    <property type="entry name" value="Molybdopterin"/>
    <property type="match status" value="1"/>
</dbReference>
<dbReference type="Proteomes" id="UP000288096">
    <property type="component" value="Unassembled WGS sequence"/>
</dbReference>
<keyword evidence="3" id="KW-0500">Molybdenum</keyword>
<dbReference type="InterPro" id="IPR050612">
    <property type="entry name" value="Prok_Mopterin_Oxidored"/>
</dbReference>
<dbReference type="SMART" id="SM00926">
    <property type="entry name" value="Molybdop_Fe4S4"/>
    <property type="match status" value="1"/>
</dbReference>
<evidence type="ECO:0000256" key="1">
    <source>
        <dbReference type="ARBA" id="ARBA00010312"/>
    </source>
</evidence>
<organism evidence="10 11">
    <name type="scientific">Desulfonema ishimotonii</name>
    <dbReference type="NCBI Taxonomy" id="45657"/>
    <lineage>
        <taxon>Bacteria</taxon>
        <taxon>Pseudomonadati</taxon>
        <taxon>Thermodesulfobacteriota</taxon>
        <taxon>Desulfobacteria</taxon>
        <taxon>Desulfobacterales</taxon>
        <taxon>Desulfococcaceae</taxon>
        <taxon>Desulfonema</taxon>
    </lineage>
</organism>
<dbReference type="Gene3D" id="3.40.228.10">
    <property type="entry name" value="Dimethylsulfoxide Reductase, domain 2"/>
    <property type="match status" value="1"/>
</dbReference>
<evidence type="ECO:0000313" key="11">
    <source>
        <dbReference type="Proteomes" id="UP000288096"/>
    </source>
</evidence>
<accession>A0A401G436</accession>
<dbReference type="PROSITE" id="PS51669">
    <property type="entry name" value="4FE4S_MOW_BIS_MGD"/>
    <property type="match status" value="1"/>
</dbReference>
<keyword evidence="11" id="KW-1185">Reference proteome</keyword>
<dbReference type="Gene3D" id="2.20.25.90">
    <property type="entry name" value="ADC-like domains"/>
    <property type="match status" value="1"/>
</dbReference>
<dbReference type="InterPro" id="IPR009010">
    <property type="entry name" value="Asp_de-COase-like_dom_sf"/>
</dbReference>
<keyword evidence="6" id="KW-0560">Oxidoreductase</keyword>
<dbReference type="PANTHER" id="PTHR43742:SF9">
    <property type="entry name" value="TETRATHIONATE REDUCTASE SUBUNIT A"/>
    <property type="match status" value="1"/>
</dbReference>
<dbReference type="InterPro" id="IPR006963">
    <property type="entry name" value="Mopterin_OxRdtase_4Fe-4S_dom"/>
</dbReference>
<protein>
    <submittedName>
        <fullName evidence="10">Molybdopterin oxidoreductase</fullName>
    </submittedName>
</protein>
<evidence type="ECO:0000256" key="6">
    <source>
        <dbReference type="ARBA" id="ARBA00023002"/>
    </source>
</evidence>
<dbReference type="GO" id="GO:0043546">
    <property type="term" value="F:molybdopterin cofactor binding"/>
    <property type="evidence" value="ECO:0007669"/>
    <property type="project" value="InterPro"/>
</dbReference>
<dbReference type="InterPro" id="IPR006656">
    <property type="entry name" value="Mopterin_OxRdtase"/>
</dbReference>
<feature type="domain" description="4Fe-4S Mo/W bis-MGD-type" evidence="9">
    <location>
        <begin position="50"/>
        <end position="106"/>
    </location>
</feature>
<reference evidence="11" key="1">
    <citation type="submission" date="2017-11" db="EMBL/GenBank/DDBJ databases">
        <authorList>
            <person name="Watanabe M."/>
            <person name="Kojima H."/>
        </authorList>
    </citation>
    <scope>NUCLEOTIDE SEQUENCE [LARGE SCALE GENOMIC DNA]</scope>
    <source>
        <strain evidence="11">Tokyo 01</strain>
    </source>
</reference>
<dbReference type="CDD" id="cd02775">
    <property type="entry name" value="MopB_CT"/>
    <property type="match status" value="1"/>
</dbReference>
<dbReference type="SUPFAM" id="SSF53706">
    <property type="entry name" value="Formate dehydrogenase/DMSO reductase, domains 1-3"/>
    <property type="match status" value="1"/>
</dbReference>
<dbReference type="NCBIfam" id="NF041783">
    <property type="entry name" value="mnquin_red_QrcB"/>
    <property type="match status" value="1"/>
</dbReference>
<dbReference type="GO" id="GO:0016491">
    <property type="term" value="F:oxidoreductase activity"/>
    <property type="evidence" value="ECO:0007669"/>
    <property type="project" value="UniProtKB-KW"/>
</dbReference>
<dbReference type="Gene3D" id="3.30.2070.10">
    <property type="entry name" value="Formate dehydrogenase/DMSO reductase"/>
    <property type="match status" value="1"/>
</dbReference>
<proteinExistence type="inferred from homology"/>
<evidence type="ECO:0000259" key="9">
    <source>
        <dbReference type="PROSITE" id="PS51669"/>
    </source>
</evidence>
<evidence type="ECO:0000256" key="3">
    <source>
        <dbReference type="ARBA" id="ARBA00022505"/>
    </source>
</evidence>
<keyword evidence="2" id="KW-0004">4Fe-4S</keyword>
<gene>
    <name evidence="10" type="ORF">DENIS_5002</name>
</gene>
<keyword evidence="7" id="KW-0408">Iron</keyword>
<dbReference type="InterPro" id="IPR006657">
    <property type="entry name" value="MoPterin_dinucl-bd_dom"/>
</dbReference>
<dbReference type="AlphaFoldDB" id="A0A401G436"/>
<evidence type="ECO:0000256" key="8">
    <source>
        <dbReference type="ARBA" id="ARBA00023014"/>
    </source>
</evidence>
<evidence type="ECO:0000256" key="7">
    <source>
        <dbReference type="ARBA" id="ARBA00023004"/>
    </source>
</evidence>
<dbReference type="PANTHER" id="PTHR43742">
    <property type="entry name" value="TRIMETHYLAMINE-N-OXIDE REDUCTASE"/>
    <property type="match status" value="1"/>
</dbReference>
<comment type="similarity">
    <text evidence="1">Belongs to the prokaryotic molybdopterin-containing oxidoreductase family.</text>
</comment>
<dbReference type="Gene3D" id="2.40.40.20">
    <property type="match status" value="1"/>
</dbReference>
<dbReference type="SUPFAM" id="SSF50692">
    <property type="entry name" value="ADC-like"/>
    <property type="match status" value="1"/>
</dbReference>
<keyword evidence="8" id="KW-0411">Iron-sulfur</keyword>
<evidence type="ECO:0000256" key="5">
    <source>
        <dbReference type="ARBA" id="ARBA00022729"/>
    </source>
</evidence>
<dbReference type="OrthoDB" id="9757870at2"/>
<evidence type="ECO:0000313" key="10">
    <source>
        <dbReference type="EMBL" id="GBC64002.1"/>
    </source>
</evidence>
<keyword evidence="4" id="KW-0479">Metal-binding</keyword>
<dbReference type="EMBL" id="BEXT01000001">
    <property type="protein sequence ID" value="GBC64002.1"/>
    <property type="molecule type" value="Genomic_DNA"/>
</dbReference>
<dbReference type="RefSeq" id="WP_124331012.1">
    <property type="nucleotide sequence ID" value="NZ_BEXT01000001.1"/>
</dbReference>
<dbReference type="Gene3D" id="3.40.50.740">
    <property type="match status" value="1"/>
</dbReference>
<evidence type="ECO:0000256" key="4">
    <source>
        <dbReference type="ARBA" id="ARBA00022723"/>
    </source>
</evidence>
<dbReference type="GO" id="GO:0051539">
    <property type="term" value="F:4 iron, 4 sulfur cluster binding"/>
    <property type="evidence" value="ECO:0007669"/>
    <property type="project" value="UniProtKB-KW"/>
</dbReference>
<name>A0A401G436_9BACT</name>
<dbReference type="InterPro" id="IPR053557">
    <property type="entry name" value="Molybdopterin-Qrc_component"/>
</dbReference>
<dbReference type="Pfam" id="PF01568">
    <property type="entry name" value="Molydop_binding"/>
    <property type="match status" value="1"/>
</dbReference>
<keyword evidence="5" id="KW-0732">Signal</keyword>
<dbReference type="GO" id="GO:0046872">
    <property type="term" value="F:metal ion binding"/>
    <property type="evidence" value="ECO:0007669"/>
    <property type="project" value="UniProtKB-KW"/>
</dbReference>
<dbReference type="Pfam" id="PF04879">
    <property type="entry name" value="Molybdop_Fe4S4"/>
    <property type="match status" value="1"/>
</dbReference>
<reference evidence="11" key="2">
    <citation type="submission" date="2019-01" db="EMBL/GenBank/DDBJ databases">
        <title>Genome sequence of Desulfonema ishimotonii strain Tokyo 01.</title>
        <authorList>
            <person name="Fukui M."/>
        </authorList>
    </citation>
    <scope>NUCLEOTIDE SEQUENCE [LARGE SCALE GENOMIC DNA]</scope>
    <source>
        <strain evidence="11">Tokyo 01</strain>
    </source>
</reference>